<dbReference type="RefSeq" id="XP_008080945.1">
    <property type="nucleotide sequence ID" value="XM_008082754.1"/>
</dbReference>
<dbReference type="Gene3D" id="3.50.50.60">
    <property type="entry name" value="FAD/NAD(P)-binding domain"/>
    <property type="match status" value="1"/>
</dbReference>
<evidence type="ECO:0000256" key="2">
    <source>
        <dbReference type="ARBA" id="ARBA00004586"/>
    </source>
</evidence>
<dbReference type="Pfam" id="PF13439">
    <property type="entry name" value="Glyco_transf_4"/>
    <property type="match status" value="1"/>
</dbReference>
<dbReference type="STRING" id="1116229.S3D256"/>
<dbReference type="GO" id="GO:0004378">
    <property type="term" value="F:GDP-Man:Man(1)GlcNAc(2)-PP-Dol alpha-1,3-mannosyltransferase activity"/>
    <property type="evidence" value="ECO:0007669"/>
    <property type="project" value="UniProtKB-EC"/>
</dbReference>
<evidence type="ECO:0000256" key="3">
    <source>
        <dbReference type="ARBA" id="ARBA00004922"/>
    </source>
</evidence>
<dbReference type="OrthoDB" id="448893at2759"/>
<dbReference type="OMA" id="SVEPREW"/>
<reference evidence="20 21" key="1">
    <citation type="journal article" date="2013" name="BMC Genomics">
        <title>Genomics-driven discovery of the pneumocandin biosynthetic gene cluster in the fungus Glarea lozoyensis.</title>
        <authorList>
            <person name="Chen L."/>
            <person name="Yue Q."/>
            <person name="Zhang X."/>
            <person name="Xiang M."/>
            <person name="Wang C."/>
            <person name="Li S."/>
            <person name="Che Y."/>
            <person name="Ortiz-Lopez F.J."/>
            <person name="Bills G.F."/>
            <person name="Liu X."/>
            <person name="An Z."/>
        </authorList>
    </citation>
    <scope>NUCLEOTIDE SEQUENCE [LARGE SCALE GENOMIC DNA]</scope>
    <source>
        <strain evidence="21">ATCC 20868 / MF5171</strain>
    </source>
</reference>
<gene>
    <name evidence="20" type="ORF">GLAREA_11972</name>
</gene>
<dbReference type="PANTHER" id="PTHR45918:SF1">
    <property type="entry name" value="ALPHA-1,3_1,6-MANNOSYLTRANSFERASE ALG2"/>
    <property type="match status" value="1"/>
</dbReference>
<dbReference type="InterPro" id="IPR027054">
    <property type="entry name" value="ALG2"/>
</dbReference>
<feature type="domain" description="Glycosyltransferase subfamily 4-like N-terminal" evidence="19">
    <location>
        <begin position="21"/>
        <end position="206"/>
    </location>
</feature>
<dbReference type="InterPro" id="IPR028098">
    <property type="entry name" value="Glyco_trans_4-like_N"/>
</dbReference>
<dbReference type="FunFam" id="3.40.50.2000:FF:000266">
    <property type="entry name" value="ALG2, alpha-1,3/1,6-mannosyltransferase"/>
    <property type="match status" value="1"/>
</dbReference>
<feature type="domain" description="Glycosyl transferase family 1" evidence="18">
    <location>
        <begin position="216"/>
        <end position="406"/>
    </location>
</feature>
<evidence type="ECO:0000259" key="19">
    <source>
        <dbReference type="Pfam" id="PF13439"/>
    </source>
</evidence>
<evidence type="ECO:0000256" key="13">
    <source>
        <dbReference type="ARBA" id="ARBA00032047"/>
    </source>
</evidence>
<dbReference type="Gene3D" id="3.40.50.2000">
    <property type="entry name" value="Glycogen Phosphorylase B"/>
    <property type="match status" value="2"/>
</dbReference>
<dbReference type="EC" id="2.4.1.257" evidence="4"/>
<evidence type="ECO:0000313" key="20">
    <source>
        <dbReference type="EMBL" id="EPE31890.1"/>
    </source>
</evidence>
<evidence type="ECO:0000256" key="9">
    <source>
        <dbReference type="ARBA" id="ARBA00022824"/>
    </source>
</evidence>
<dbReference type="Proteomes" id="UP000016922">
    <property type="component" value="Unassembled WGS sequence"/>
</dbReference>
<evidence type="ECO:0000313" key="21">
    <source>
        <dbReference type="Proteomes" id="UP000016922"/>
    </source>
</evidence>
<dbReference type="HOGENOM" id="CLU_312602_0_0_1"/>
<evidence type="ECO:0000256" key="12">
    <source>
        <dbReference type="ARBA" id="ARBA00030746"/>
    </source>
</evidence>
<proteinExistence type="predicted"/>
<keyword evidence="6" id="KW-0328">Glycosyltransferase</keyword>
<dbReference type="AlphaFoldDB" id="S3D256"/>
<keyword evidence="9" id="KW-0256">Endoplasmic reticulum</keyword>
<organism evidence="20 21">
    <name type="scientific">Glarea lozoyensis (strain ATCC 20868 / MF5171)</name>
    <dbReference type="NCBI Taxonomy" id="1116229"/>
    <lineage>
        <taxon>Eukaryota</taxon>
        <taxon>Fungi</taxon>
        <taxon>Dikarya</taxon>
        <taxon>Ascomycota</taxon>
        <taxon>Pezizomycotina</taxon>
        <taxon>Leotiomycetes</taxon>
        <taxon>Helotiales</taxon>
        <taxon>Helotiaceae</taxon>
        <taxon>Glarea</taxon>
    </lineage>
</organism>
<evidence type="ECO:0000256" key="16">
    <source>
        <dbReference type="ARBA" id="ARBA00045103"/>
    </source>
</evidence>
<evidence type="ECO:0000256" key="6">
    <source>
        <dbReference type="ARBA" id="ARBA00022676"/>
    </source>
</evidence>
<comment type="catalytic activity">
    <reaction evidence="16">
        <text>a beta-D-Man-(1-&gt;4)-beta-D-GlcNAc-(1-&gt;4)-alpha-D-GlcNAc-diphospho-di-trans,poly-cis-dolichol + GDP-alpha-D-mannose = an alpha-D-Man-(1-&gt;3)-beta-D-Man-(1-&gt;4)-beta-D-GlcNAc-(1-&gt;4)-alpha-D-GlcNAc-diphospho-di-trans,poly-cis-dolichol + GDP + H(+)</text>
        <dbReference type="Rhea" id="RHEA:29515"/>
        <dbReference type="Rhea" id="RHEA-COMP:19511"/>
        <dbReference type="Rhea" id="RHEA-COMP:19513"/>
        <dbReference type="ChEBI" id="CHEBI:15378"/>
        <dbReference type="ChEBI" id="CHEBI:57527"/>
        <dbReference type="ChEBI" id="CHEBI:58189"/>
        <dbReference type="ChEBI" id="CHEBI:58472"/>
        <dbReference type="ChEBI" id="CHEBI:132510"/>
        <dbReference type="EC" id="2.4.1.132"/>
    </reaction>
    <physiologicalReaction direction="left-to-right" evidence="16">
        <dbReference type="Rhea" id="RHEA:29516"/>
    </physiologicalReaction>
</comment>
<dbReference type="PANTHER" id="PTHR45918">
    <property type="entry name" value="ALPHA-1,3/1,6-MANNOSYLTRANSFERASE ALG2"/>
    <property type="match status" value="1"/>
</dbReference>
<dbReference type="GeneID" id="19471013"/>
<dbReference type="EC" id="2.4.1.132" evidence="5"/>
<comment type="catalytic activity">
    <reaction evidence="17">
        <text>an alpha-D-Man-(1-&gt;3)-beta-D-Man-(1-&gt;4)-beta-D-GlcNAc-(1-&gt;4)-alpha-D-GlcNAc-diphospho-di-trans,poly-cis-dolichol + GDP-alpha-D-mannose = an alpha-D-Man-(1-&gt;3)-[alpha-D-Man-(1-&gt;6)]-beta-D-Man-(1-&gt;4)-beta-D-GlcNAc-(1-&gt;4)-alpha-D-GlcNAc-diphospho-di-trans,poly-cis-dolichol + GDP + H(+)</text>
        <dbReference type="Rhea" id="RHEA:29519"/>
        <dbReference type="Rhea" id="RHEA-COMP:19513"/>
        <dbReference type="Rhea" id="RHEA-COMP:19515"/>
        <dbReference type="ChEBI" id="CHEBI:15378"/>
        <dbReference type="ChEBI" id="CHEBI:57527"/>
        <dbReference type="ChEBI" id="CHEBI:58189"/>
        <dbReference type="ChEBI" id="CHEBI:132510"/>
        <dbReference type="ChEBI" id="CHEBI:132511"/>
        <dbReference type="EC" id="2.4.1.257"/>
    </reaction>
    <physiologicalReaction direction="left-to-right" evidence="17">
        <dbReference type="Rhea" id="RHEA:29520"/>
    </physiologicalReaction>
</comment>
<keyword evidence="7 20" id="KW-0808">Transferase</keyword>
<evidence type="ECO:0000256" key="5">
    <source>
        <dbReference type="ARBA" id="ARBA00012649"/>
    </source>
</evidence>
<dbReference type="CDD" id="cd03805">
    <property type="entry name" value="GT4_ALG2-like"/>
    <property type="match status" value="1"/>
</dbReference>
<name>S3D256_GLAL2</name>
<keyword evidence="10" id="KW-1133">Transmembrane helix</keyword>
<evidence type="ECO:0000256" key="4">
    <source>
        <dbReference type="ARBA" id="ARBA00011969"/>
    </source>
</evidence>
<keyword evidence="21" id="KW-1185">Reference proteome</keyword>
<dbReference type="InterPro" id="IPR001296">
    <property type="entry name" value="Glyco_trans_1"/>
</dbReference>
<dbReference type="GO" id="GO:0102704">
    <property type="term" value="F:GDP-Man:Man(2)GlcNAc(2)-PP-Dol alpha-1,6-mannosyltransferase activity"/>
    <property type="evidence" value="ECO:0007669"/>
    <property type="project" value="UniProtKB-EC"/>
</dbReference>
<dbReference type="eggNOG" id="KOG0853">
    <property type="taxonomic scope" value="Eukaryota"/>
</dbReference>
<evidence type="ECO:0000256" key="15">
    <source>
        <dbReference type="ARBA" id="ARBA00032874"/>
    </source>
</evidence>
<comment type="pathway">
    <text evidence="3">Protein modification; protein glycosylation.</text>
</comment>
<dbReference type="SUPFAM" id="SSF51905">
    <property type="entry name" value="FAD/NAD(P)-binding domain"/>
    <property type="match status" value="1"/>
</dbReference>
<evidence type="ECO:0000256" key="8">
    <source>
        <dbReference type="ARBA" id="ARBA00022692"/>
    </source>
</evidence>
<accession>S3D256</accession>
<dbReference type="SUPFAM" id="SSF53756">
    <property type="entry name" value="UDP-Glycosyltransferase/glycogen phosphorylase"/>
    <property type="match status" value="1"/>
</dbReference>
<dbReference type="KEGG" id="glz:GLAREA_11972"/>
<evidence type="ECO:0000256" key="17">
    <source>
        <dbReference type="ARBA" id="ARBA00045104"/>
    </source>
</evidence>
<comment type="function">
    <text evidence="1">Mannosylates Man(2)GlcNAc(2)-dolichol diphosphate and Man(1)GlcNAc(2)-dolichol diphosphate to form Man(3)GlcNAc(2)-dolichol diphosphate.</text>
</comment>
<evidence type="ECO:0000256" key="14">
    <source>
        <dbReference type="ARBA" id="ARBA00032333"/>
    </source>
</evidence>
<keyword evidence="11" id="KW-0472">Membrane</keyword>
<evidence type="ECO:0000256" key="11">
    <source>
        <dbReference type="ARBA" id="ARBA00023136"/>
    </source>
</evidence>
<sequence>MSATKSKKPGTILFFHPDLGIGGAERLIIDAAVGLQNRGHKVVIFTSHCDPKHCFDEARNGTLDVRVRGNWLIPSSLLSRFSIICAILRQFHLILSTYFTSELRSLKPDAFVVDQLSAGLPWLRYFYPDTRILFYCHFPDLLLAQGRSSWLKRAYRIPFDTLEQWSMSFADSIVVNSGFTKGVVGRVWPDLVREKQLQIVYPCVDVREKTFEEKEEAVAAWRDRGIILSINRFERKKDIGLAIKAYAGLGAHGREGTRLVLAGGYDFRVQENVVYHKELVALADSLGLKTATTKTIVTALNVPDNIDVLFLLSVPNTLKDMLLASASLLVYTPSNEHFGIVPLEAMLAEVPVLAANTGGPLETVVHEKTGWLCSPDDVESWTMVMNKVLHKLSEKERSAIGAAGKQRVKSEFSDIKMAERLDKIITDMAGVPRRGSKQLTAFLLTMLVTITDTIYFLISQSETLSKIVAGIPWPPLVMSTLLVASWGGYFILGWSGASSRPEDAIKGRFHSEDGAFKIRRLSVEPREWKNYYAAIVVGGGPAGIATVGNLLEQNVKPILWLGNRSGAGRLNTYYREVPSNTKVKRFLDYADGVEPFRKITKQANQPNAYTVMKDMDQEKTCEISQAADLCNLLAAGLRKRDDVHWFRQQIHCARWTQRNGWHVRSLEGIDHGAQILVLCTGSQPSVKPLPVSDRRKRFDLDTALQPSQLKLKLPVDQESTVGVIGASHSAVLVLRNLYQLASTTHPRLHVKWFTRHPLRYAEEKDGWILRDNTGLKGDAADWAKENLEDSQLPTSPVGKHITKIVTVSNPEGEELEKYKSELEECSTIIQAVGYKADTAFRYILMAPKTDKVSGTTDRCLQMDKHVQYDHETAEFIDLEGNKIKGLYGAGIAYPEKVVDPEGNVEFAVGLAKFMKYLKRVVPDWNGHGKSKMNEERVL</sequence>
<evidence type="ECO:0000256" key="7">
    <source>
        <dbReference type="ARBA" id="ARBA00022679"/>
    </source>
</evidence>
<protein>
    <recommendedName>
        <fullName evidence="12">Asparagine-linked glycosylation protein 2</fullName>
        <ecNumber evidence="5">2.4.1.132</ecNumber>
        <ecNumber evidence="4">2.4.1.257</ecNumber>
    </recommendedName>
    <alternativeName>
        <fullName evidence="13">GDP-Man:Man(1)GlcNAc(2)-PP-Dol alpha-1,3-mannosyltransferase</fullName>
    </alternativeName>
    <alternativeName>
        <fullName evidence="15">GDP-Man:Man(1)GlcNAc(2)-PP-dolichol mannosyltransferase</fullName>
    </alternativeName>
    <alternativeName>
        <fullName evidence="14">GDP-Man:Man(2)GlcNAc(2)-PP-Dol alpha-1,6-mannosyltransferase</fullName>
    </alternativeName>
</protein>
<keyword evidence="8" id="KW-0812">Transmembrane</keyword>
<dbReference type="EMBL" id="KE145360">
    <property type="protein sequence ID" value="EPE31890.1"/>
    <property type="molecule type" value="Genomic_DNA"/>
</dbReference>
<dbReference type="UniPathway" id="UPA00378"/>
<dbReference type="InterPro" id="IPR036188">
    <property type="entry name" value="FAD/NAD-bd_sf"/>
</dbReference>
<evidence type="ECO:0000256" key="1">
    <source>
        <dbReference type="ARBA" id="ARBA00003142"/>
    </source>
</evidence>
<dbReference type="GO" id="GO:0005789">
    <property type="term" value="C:endoplasmic reticulum membrane"/>
    <property type="evidence" value="ECO:0007669"/>
    <property type="project" value="UniProtKB-SubCell"/>
</dbReference>
<comment type="subcellular location">
    <subcellularLocation>
        <location evidence="2">Endoplasmic reticulum membrane</location>
    </subcellularLocation>
</comment>
<dbReference type="Pfam" id="PF00534">
    <property type="entry name" value="Glycos_transf_1"/>
    <property type="match status" value="1"/>
</dbReference>
<evidence type="ECO:0000256" key="10">
    <source>
        <dbReference type="ARBA" id="ARBA00022989"/>
    </source>
</evidence>
<evidence type="ECO:0000259" key="18">
    <source>
        <dbReference type="Pfam" id="PF00534"/>
    </source>
</evidence>